<keyword evidence="2" id="KW-1185">Reference proteome</keyword>
<reference evidence="1 2" key="1">
    <citation type="submission" date="2023-01" db="EMBL/GenBank/DDBJ databases">
        <authorList>
            <person name="Whitehead M."/>
        </authorList>
    </citation>
    <scope>NUCLEOTIDE SEQUENCE [LARGE SCALE GENOMIC DNA]</scope>
</reference>
<organism evidence="1 2">
    <name type="scientific">Macrosiphum euphorbiae</name>
    <name type="common">potato aphid</name>
    <dbReference type="NCBI Taxonomy" id="13131"/>
    <lineage>
        <taxon>Eukaryota</taxon>
        <taxon>Metazoa</taxon>
        <taxon>Ecdysozoa</taxon>
        <taxon>Arthropoda</taxon>
        <taxon>Hexapoda</taxon>
        <taxon>Insecta</taxon>
        <taxon>Pterygota</taxon>
        <taxon>Neoptera</taxon>
        <taxon>Paraneoptera</taxon>
        <taxon>Hemiptera</taxon>
        <taxon>Sternorrhyncha</taxon>
        <taxon>Aphidomorpha</taxon>
        <taxon>Aphidoidea</taxon>
        <taxon>Aphididae</taxon>
        <taxon>Macrosiphini</taxon>
        <taxon>Macrosiphum</taxon>
    </lineage>
</organism>
<proteinExistence type="predicted"/>
<gene>
    <name evidence="1" type="ORF">MEUPH1_LOCUS10631</name>
</gene>
<sequence length="67" mass="7849">MVGTIHAYERVRDLNTRTIREFIDLIEDYSEDRTITFLRKAGHRIDGYITQQIGPYPGEPDLLLQNI</sequence>
<name>A0AAV0WFU4_9HEMI</name>
<accession>A0AAV0WFU4</accession>
<evidence type="ECO:0000313" key="1">
    <source>
        <dbReference type="EMBL" id="CAI6354670.1"/>
    </source>
</evidence>
<protein>
    <submittedName>
        <fullName evidence="1">Uncharacterized protein</fullName>
    </submittedName>
</protein>
<dbReference type="EMBL" id="CARXXK010000002">
    <property type="protein sequence ID" value="CAI6354670.1"/>
    <property type="molecule type" value="Genomic_DNA"/>
</dbReference>
<comment type="caution">
    <text evidence="1">The sequence shown here is derived from an EMBL/GenBank/DDBJ whole genome shotgun (WGS) entry which is preliminary data.</text>
</comment>
<evidence type="ECO:0000313" key="2">
    <source>
        <dbReference type="Proteomes" id="UP001160148"/>
    </source>
</evidence>
<dbReference type="AlphaFoldDB" id="A0AAV0WFU4"/>
<dbReference type="Proteomes" id="UP001160148">
    <property type="component" value="Unassembled WGS sequence"/>
</dbReference>